<evidence type="ECO:0000256" key="16">
    <source>
        <dbReference type="RuleBase" id="RU003848"/>
    </source>
</evidence>
<keyword evidence="19" id="KW-1185">Reference proteome</keyword>
<comment type="similarity">
    <text evidence="2 15 16">Belongs to the ATPase B chain family.</text>
</comment>
<feature type="transmembrane region" description="Helical" evidence="15">
    <location>
        <begin position="51"/>
        <end position="69"/>
    </location>
</feature>
<dbReference type="OrthoDB" id="9805716at2"/>
<evidence type="ECO:0000256" key="17">
    <source>
        <dbReference type="SAM" id="MobiDB-lite"/>
    </source>
</evidence>
<dbReference type="InterPro" id="IPR050059">
    <property type="entry name" value="ATP_synthase_B_chain"/>
</dbReference>
<dbReference type="Pfam" id="PF00430">
    <property type="entry name" value="ATP-synt_B"/>
    <property type="match status" value="1"/>
</dbReference>
<comment type="function">
    <text evidence="12 15">F(1)F(0) ATP synthase produces ATP from ADP in the presence of a proton or sodium gradient. F-type ATPases consist of two structural domains, F(1) containing the extramembraneous catalytic core and F(0) containing the membrane proton channel, linked together by a central stalk and a peripheral stalk. During catalysis, ATP synthesis in the catalytic domain of F(1) is coupled via a rotary mechanism of the central stalk subunits to proton translocation.</text>
</comment>
<keyword evidence="18" id="KW-0378">Hydrolase</keyword>
<dbReference type="NCBIfam" id="NF006612">
    <property type="entry name" value="PRK09174.1"/>
    <property type="match status" value="1"/>
</dbReference>
<proteinExistence type="inferred from homology"/>
<evidence type="ECO:0000256" key="7">
    <source>
        <dbReference type="ARBA" id="ARBA00022781"/>
    </source>
</evidence>
<evidence type="ECO:0000256" key="10">
    <source>
        <dbReference type="ARBA" id="ARBA00023136"/>
    </source>
</evidence>
<keyword evidence="3 15" id="KW-0813">Transport</keyword>
<evidence type="ECO:0000256" key="11">
    <source>
        <dbReference type="ARBA" id="ARBA00023310"/>
    </source>
</evidence>
<comment type="subunit">
    <text evidence="14 15">F-type ATPases have 2 components, F(1) - the catalytic core - and F(0) - the membrane proton channel. F(1) has five subunits: alpha(3), beta(3), gamma(1), delta(1), epsilon(1). F(0) has three main subunits: a(1), b(2) and c(10-14). The alpha and beta chains form an alternating ring which encloses part of the gamma chain. F(1) is attached to F(0) by a central stalk formed by the gamma and epsilon chains, while a peripheral stalk is formed by the delta and b chains.</text>
</comment>
<dbReference type="HAMAP" id="MF_01398">
    <property type="entry name" value="ATP_synth_b_bprime"/>
    <property type="match status" value="1"/>
</dbReference>
<gene>
    <name evidence="15" type="primary">atpF</name>
    <name evidence="18" type="ORF">CXZ10_12045</name>
</gene>
<dbReference type="PANTHER" id="PTHR33445:SF1">
    <property type="entry name" value="ATP SYNTHASE SUBUNIT B"/>
    <property type="match status" value="1"/>
</dbReference>
<evidence type="ECO:0000256" key="9">
    <source>
        <dbReference type="ARBA" id="ARBA00023065"/>
    </source>
</evidence>
<feature type="region of interest" description="Disordered" evidence="17">
    <location>
        <begin position="1"/>
        <end position="28"/>
    </location>
</feature>
<feature type="compositionally biased region" description="Polar residues" evidence="17">
    <location>
        <begin position="1"/>
        <end position="12"/>
    </location>
</feature>
<dbReference type="GO" id="GO:0045259">
    <property type="term" value="C:proton-transporting ATP synthase complex"/>
    <property type="evidence" value="ECO:0007669"/>
    <property type="project" value="UniProtKB-KW"/>
</dbReference>
<dbReference type="GO" id="GO:0005886">
    <property type="term" value="C:plasma membrane"/>
    <property type="evidence" value="ECO:0007669"/>
    <property type="project" value="UniProtKB-SubCell"/>
</dbReference>
<keyword evidence="9 15" id="KW-0406">Ion transport</keyword>
<dbReference type="GO" id="GO:0046961">
    <property type="term" value="F:proton-transporting ATPase activity, rotational mechanism"/>
    <property type="evidence" value="ECO:0007669"/>
    <property type="project" value="TreeGrafter"/>
</dbReference>
<organism evidence="18 19">
    <name type="scientific">Pleomorphomonas diazotrophica</name>
    <dbReference type="NCBI Taxonomy" id="1166257"/>
    <lineage>
        <taxon>Bacteria</taxon>
        <taxon>Pseudomonadati</taxon>
        <taxon>Pseudomonadota</taxon>
        <taxon>Alphaproteobacteria</taxon>
        <taxon>Hyphomicrobiales</taxon>
        <taxon>Pleomorphomonadaceae</taxon>
        <taxon>Pleomorphomonas</taxon>
    </lineage>
</organism>
<accession>A0A1I4SCQ8</accession>
<dbReference type="GO" id="GO:0046933">
    <property type="term" value="F:proton-transporting ATP synthase activity, rotational mechanism"/>
    <property type="evidence" value="ECO:0007669"/>
    <property type="project" value="UniProtKB-UniRule"/>
</dbReference>
<keyword evidence="7 15" id="KW-0375">Hydrogen ion transport</keyword>
<comment type="subcellular location">
    <subcellularLocation>
        <location evidence="1">Cell inner membrane</location>
        <topology evidence="1">Single-pass membrane protein</topology>
    </subcellularLocation>
    <subcellularLocation>
        <location evidence="15">Cell membrane</location>
        <topology evidence="15">Single-pass membrane protein</topology>
    </subcellularLocation>
</comment>
<evidence type="ECO:0000256" key="4">
    <source>
        <dbReference type="ARBA" id="ARBA00022475"/>
    </source>
</evidence>
<evidence type="ECO:0000256" key="8">
    <source>
        <dbReference type="ARBA" id="ARBA00022989"/>
    </source>
</evidence>
<comment type="function">
    <text evidence="13">Component of the F(0) channel, it forms part of the peripheral stalk, linking F(1) to F(0). The b'-subunit is a diverged and duplicated form of b found in plants and photosynthetic bacteria.</text>
</comment>
<sequence>MSWFISQANAQESPVVPAEDGHAPTEAAGTTVAHEGGEHGGTFPPFDPSTFPSQLFWLAIVFIALYLLMAKKVIPQIGGILEARAAKIAGDLVEAEKAKAETDAAIVSYEASLAAARNKANAIAHETRSKVAHEIDARRHAAEAQLAGKLADTEKHIADVKRIALEHVSTIATETTEAVVEALVGKVGRDEAAAAVAAVSVGKH</sequence>
<keyword evidence="4 15" id="KW-1003">Cell membrane</keyword>
<dbReference type="GO" id="GO:0016787">
    <property type="term" value="F:hydrolase activity"/>
    <property type="evidence" value="ECO:0007669"/>
    <property type="project" value="UniProtKB-KW"/>
</dbReference>
<dbReference type="InterPro" id="IPR002146">
    <property type="entry name" value="ATP_synth_b/b'su_bac/chlpt"/>
</dbReference>
<dbReference type="EMBL" id="PJNW01000009">
    <property type="protein sequence ID" value="PKR88846.1"/>
    <property type="molecule type" value="Genomic_DNA"/>
</dbReference>
<evidence type="ECO:0000256" key="13">
    <source>
        <dbReference type="ARBA" id="ARBA00025614"/>
    </source>
</evidence>
<evidence type="ECO:0000256" key="3">
    <source>
        <dbReference type="ARBA" id="ARBA00022448"/>
    </source>
</evidence>
<evidence type="ECO:0000256" key="1">
    <source>
        <dbReference type="ARBA" id="ARBA00004377"/>
    </source>
</evidence>
<name>A0A1I4SCQ8_9HYPH</name>
<keyword evidence="10 15" id="KW-0472">Membrane</keyword>
<evidence type="ECO:0000256" key="5">
    <source>
        <dbReference type="ARBA" id="ARBA00022547"/>
    </source>
</evidence>
<evidence type="ECO:0000256" key="14">
    <source>
        <dbReference type="ARBA" id="ARBA00025830"/>
    </source>
</evidence>
<keyword evidence="5 15" id="KW-0138">CF(0)</keyword>
<evidence type="ECO:0000256" key="2">
    <source>
        <dbReference type="ARBA" id="ARBA00005513"/>
    </source>
</evidence>
<dbReference type="AlphaFoldDB" id="A0A1I4SCQ8"/>
<protein>
    <recommendedName>
        <fullName evidence="15">ATP synthase subunit b</fullName>
    </recommendedName>
    <alternativeName>
        <fullName evidence="15">ATP synthase F(0) sector subunit b</fullName>
    </alternativeName>
    <alternativeName>
        <fullName evidence="15">ATPase subunit I</fullName>
    </alternativeName>
    <alternativeName>
        <fullName evidence="15">F-type ATPase subunit b</fullName>
        <shortName evidence="15">F-ATPase subunit b</shortName>
    </alternativeName>
</protein>
<evidence type="ECO:0000313" key="18">
    <source>
        <dbReference type="EMBL" id="PKR88846.1"/>
    </source>
</evidence>
<evidence type="ECO:0000256" key="15">
    <source>
        <dbReference type="HAMAP-Rule" id="MF_01398"/>
    </source>
</evidence>
<dbReference type="Proteomes" id="UP000233491">
    <property type="component" value="Unassembled WGS sequence"/>
</dbReference>
<evidence type="ECO:0000256" key="12">
    <source>
        <dbReference type="ARBA" id="ARBA00025198"/>
    </source>
</evidence>
<keyword evidence="8 15" id="KW-1133">Transmembrane helix</keyword>
<evidence type="ECO:0000256" key="6">
    <source>
        <dbReference type="ARBA" id="ARBA00022692"/>
    </source>
</evidence>
<keyword evidence="6 15" id="KW-0812">Transmembrane</keyword>
<dbReference type="RefSeq" id="WP_101289592.1">
    <property type="nucleotide sequence ID" value="NZ_FOUQ01000003.1"/>
</dbReference>
<evidence type="ECO:0000313" key="19">
    <source>
        <dbReference type="Proteomes" id="UP000233491"/>
    </source>
</evidence>
<dbReference type="PANTHER" id="PTHR33445">
    <property type="entry name" value="ATP SYNTHASE SUBUNIT B', CHLOROPLASTIC"/>
    <property type="match status" value="1"/>
</dbReference>
<comment type="caution">
    <text evidence="18">The sequence shown here is derived from an EMBL/GenBank/DDBJ whole genome shotgun (WGS) entry which is preliminary data.</text>
</comment>
<dbReference type="CDD" id="cd06503">
    <property type="entry name" value="ATP-synt_Fo_b"/>
    <property type="match status" value="1"/>
</dbReference>
<keyword evidence="11 15" id="KW-0066">ATP synthesis</keyword>
<reference evidence="18 19" key="1">
    <citation type="submission" date="2017-12" db="EMBL/GenBank/DDBJ databases">
        <title>Anaerobic carbon monoxide metabolism by Pleomorphomonas carboxyditropha sp. nov., a new mesophilic hydrogenogenic carboxidotroph.</title>
        <authorList>
            <person name="Esquivel-Elizondo S."/>
            <person name="Krajmalnik-Brown R."/>
        </authorList>
    </citation>
    <scope>NUCLEOTIDE SEQUENCE [LARGE SCALE GENOMIC DNA]</scope>
    <source>
        <strain evidence="18 19">R5-392</strain>
    </source>
</reference>